<reference evidence="1 2" key="1">
    <citation type="journal article" date="2012" name="Eukaryot. Cell">
        <title>Genome sequence of the fungus Glarea lozoyensis: the first genome sequence of a species from the Helotiaceae family.</title>
        <authorList>
            <person name="Youssar L."/>
            <person name="Gruening B.A."/>
            <person name="Erxleben A."/>
            <person name="Guenther S."/>
            <person name="Huettel W."/>
        </authorList>
    </citation>
    <scope>NUCLEOTIDE SEQUENCE [LARGE SCALE GENOMIC DNA]</scope>
    <source>
        <strain evidence="2">ATCC 74030 / MF5533</strain>
    </source>
</reference>
<dbReference type="OrthoDB" id="7464126at2759"/>
<dbReference type="HOGENOM" id="CLU_1578680_0_0_1"/>
<dbReference type="InParanoid" id="H0ELG5"/>
<proteinExistence type="predicted"/>
<name>H0ELG5_GLAL7</name>
<evidence type="ECO:0000313" key="1">
    <source>
        <dbReference type="EMBL" id="EHL00544.1"/>
    </source>
</evidence>
<comment type="caution">
    <text evidence="1">The sequence shown here is derived from an EMBL/GenBank/DDBJ whole genome shotgun (WGS) entry which is preliminary data.</text>
</comment>
<sequence>MSFGASLSDIIIVVTFCKTLYRKCRDASGEYDEISREVKALYTVLRHLKYELEAPESPLNRDRSIWGRQLAPIVRDYKVDAIAAKMSNQKSGSVMTSYDNDDKEVWKDFRRELVAEGFSSSVLQQHKDVLRAYIREIDQKVRHPSRQVSTLTSGWNQFSLKQPATRKLQ</sequence>
<dbReference type="AlphaFoldDB" id="H0ELG5"/>
<gene>
    <name evidence="1" type="ORF">M7I_3429</name>
</gene>
<organism evidence="1 2">
    <name type="scientific">Glarea lozoyensis (strain ATCC 74030 / MF5533)</name>
    <dbReference type="NCBI Taxonomy" id="1104152"/>
    <lineage>
        <taxon>Eukaryota</taxon>
        <taxon>Fungi</taxon>
        <taxon>Dikarya</taxon>
        <taxon>Ascomycota</taxon>
        <taxon>Pezizomycotina</taxon>
        <taxon>Leotiomycetes</taxon>
        <taxon>Helotiales</taxon>
        <taxon>Helotiaceae</taxon>
        <taxon>Glarea</taxon>
    </lineage>
</organism>
<evidence type="ECO:0008006" key="3">
    <source>
        <dbReference type="Google" id="ProtNLM"/>
    </source>
</evidence>
<dbReference type="Proteomes" id="UP000005446">
    <property type="component" value="Unassembled WGS sequence"/>
</dbReference>
<keyword evidence="2" id="KW-1185">Reference proteome</keyword>
<evidence type="ECO:0000313" key="2">
    <source>
        <dbReference type="Proteomes" id="UP000005446"/>
    </source>
</evidence>
<protein>
    <recommendedName>
        <fullName evidence="3">Fungal N-terminal domain-containing protein</fullName>
    </recommendedName>
</protein>
<dbReference type="EMBL" id="AGUE01000078">
    <property type="protein sequence ID" value="EHL00544.1"/>
    <property type="molecule type" value="Genomic_DNA"/>
</dbReference>
<accession>H0ELG5</accession>